<dbReference type="InterPro" id="IPR037272">
    <property type="entry name" value="SNS_sf"/>
</dbReference>
<feature type="binding site" evidence="6">
    <location>
        <position position="392"/>
    </location>
    <ligand>
        <name>Na(+)</name>
        <dbReference type="ChEBI" id="CHEBI:29101"/>
        <label>1</label>
    </ligand>
</feature>
<evidence type="ECO:0000256" key="8">
    <source>
        <dbReference type="RuleBase" id="RU003732"/>
    </source>
</evidence>
<dbReference type="GO" id="GO:0005886">
    <property type="term" value="C:plasma membrane"/>
    <property type="evidence" value="ECO:0007669"/>
    <property type="project" value="TreeGrafter"/>
</dbReference>
<organism evidence="10 11">
    <name type="scientific">Fasciolopsis buskii</name>
    <dbReference type="NCBI Taxonomy" id="27845"/>
    <lineage>
        <taxon>Eukaryota</taxon>
        <taxon>Metazoa</taxon>
        <taxon>Spiralia</taxon>
        <taxon>Lophotrochozoa</taxon>
        <taxon>Platyhelminthes</taxon>
        <taxon>Trematoda</taxon>
        <taxon>Digenea</taxon>
        <taxon>Plagiorchiida</taxon>
        <taxon>Echinostomata</taxon>
        <taxon>Echinostomatoidea</taxon>
        <taxon>Fasciolidae</taxon>
        <taxon>Fasciolopsis</taxon>
    </lineage>
</organism>
<feature type="transmembrane region" description="Helical" evidence="9">
    <location>
        <begin position="207"/>
        <end position="231"/>
    </location>
</feature>
<keyword evidence="4 9" id="KW-1133">Transmembrane helix</keyword>
<dbReference type="GO" id="GO:0035725">
    <property type="term" value="P:sodium ion transmembrane transport"/>
    <property type="evidence" value="ECO:0007669"/>
    <property type="project" value="TreeGrafter"/>
</dbReference>
<keyword evidence="3 8" id="KW-0812">Transmembrane</keyword>
<comment type="similarity">
    <text evidence="8">Belongs to the sodium:neurotransmitter symporter (SNF) (TC 2.A.22) family.</text>
</comment>
<protein>
    <recommendedName>
        <fullName evidence="8">Transporter</fullName>
    </recommendedName>
</protein>
<feature type="disulfide bond" evidence="7">
    <location>
        <begin position="246"/>
        <end position="255"/>
    </location>
</feature>
<dbReference type="InterPro" id="IPR000175">
    <property type="entry name" value="Na/ntran_symport"/>
</dbReference>
<evidence type="ECO:0000313" key="10">
    <source>
        <dbReference type="EMBL" id="KAA0195465.1"/>
    </source>
</evidence>
<keyword evidence="2 8" id="KW-0813">Transport</keyword>
<comment type="subcellular location">
    <subcellularLocation>
        <location evidence="1">Membrane</location>
        <topology evidence="1">Multi-pass membrane protein</topology>
    </subcellularLocation>
</comment>
<feature type="transmembrane region" description="Helical" evidence="9">
    <location>
        <begin position="551"/>
        <end position="573"/>
    </location>
</feature>
<feature type="transmembrane region" description="Helical" evidence="9">
    <location>
        <begin position="630"/>
        <end position="658"/>
    </location>
</feature>
<sequence>MESLQFRMGYLKSRLDGILDRTVGHKRSDQVNQKVIGLVTVESAFSMGNSDPAPGEQDNPCASKNERSKWSKQIEFALSCIGYSVGLGNIWRFPYLCMRYGGGAFLVPYFLYLVACGMSLFFMETAIGQSTGLSTIRIFNMIPMFQGRLKVNYSSLPLQPRSVSNRKLIYEHNPTTSIILSDEIPKSFLDAVSLQLSPTHCILPLGLGWAMVFASGILSIYYNIIIAWVLYFTGMSFQWNLPWASCNHTWNTPHCFSYADYLNSSEKLRNASQYLNRSREFLRSAAEEFWLFNVLEISENIHDIGGMNWKLLGALTAAWILTFLCMCKGIRSSGKVVYVTAILPYILLTVILVRGCTLPGAWEGLKLYILPDWTRLADIEVWIAAATQIFYSLGPAWGGLITFSSYNKYEHNVMRDSIILPAICGLTSFYGGFALFSVIGHLMYITGQNDNTRLVRQGPGLAFVAYPQALCMLPGPAIWSVLFFLMLLSLGLDSQFATLEAVTTGLTDQFPKIFRRRHIWLTLVVCFIEYLLGLILTTKAGFYYFELFDNYATAFSVVMIGFIETVVIAYFYGARRLLNDVERMLGPMHRVTRIWWCVAWCILVPLMILLLIVSTFVSHVEQAEDRLKQFPLWAVILGWVIACLSFVQIPIMALAAVIRHGFNWPKVNC</sequence>
<reference evidence="10" key="1">
    <citation type="submission" date="2019-05" db="EMBL/GenBank/DDBJ databases">
        <title>Annotation for the trematode Fasciolopsis buski.</title>
        <authorList>
            <person name="Choi Y.-J."/>
        </authorList>
    </citation>
    <scope>NUCLEOTIDE SEQUENCE</scope>
    <source>
        <strain evidence="10">HT</strain>
        <tissue evidence="10">Whole worm</tissue>
    </source>
</reference>
<dbReference type="SUPFAM" id="SSF161070">
    <property type="entry name" value="SNF-like"/>
    <property type="match status" value="2"/>
</dbReference>
<dbReference type="PRINTS" id="PR00176">
    <property type="entry name" value="NANEUSMPORT"/>
</dbReference>
<feature type="binding site" evidence="6">
    <location>
        <position position="490"/>
    </location>
    <ligand>
        <name>Na(+)</name>
        <dbReference type="ChEBI" id="CHEBI:29101"/>
        <label>1</label>
    </ligand>
</feature>
<keyword evidence="8" id="KW-0769">Symport</keyword>
<name>A0A8E0S3D2_9TREM</name>
<feature type="transmembrane region" description="Helical" evidence="9">
    <location>
        <begin position="519"/>
        <end position="545"/>
    </location>
</feature>
<evidence type="ECO:0000256" key="9">
    <source>
        <dbReference type="SAM" id="Phobius"/>
    </source>
</evidence>
<dbReference type="PROSITE" id="PS50267">
    <property type="entry name" value="NA_NEUROTRAN_SYMP_3"/>
    <property type="match status" value="1"/>
</dbReference>
<dbReference type="PANTHER" id="PTHR11616">
    <property type="entry name" value="SODIUM/CHLORIDE DEPENDENT TRANSPORTER"/>
    <property type="match status" value="1"/>
</dbReference>
<feature type="transmembrane region" description="Helical" evidence="9">
    <location>
        <begin position="342"/>
        <end position="362"/>
    </location>
</feature>
<evidence type="ECO:0000256" key="6">
    <source>
        <dbReference type="PIRSR" id="PIRSR600175-1"/>
    </source>
</evidence>
<dbReference type="OrthoDB" id="6581954at2759"/>
<dbReference type="Pfam" id="PF00209">
    <property type="entry name" value="SNF"/>
    <property type="match status" value="2"/>
</dbReference>
<dbReference type="PROSITE" id="PS00610">
    <property type="entry name" value="NA_NEUROTRAN_SYMP_1"/>
    <property type="match status" value="1"/>
</dbReference>
<keyword evidence="6" id="KW-0915">Sodium</keyword>
<feature type="binding site" evidence="6">
    <location>
        <position position="89"/>
    </location>
    <ligand>
        <name>Na(+)</name>
        <dbReference type="ChEBI" id="CHEBI:29101"/>
        <label>1</label>
    </ligand>
</feature>
<feature type="binding site" evidence="6">
    <location>
        <position position="82"/>
    </location>
    <ligand>
        <name>Na(+)</name>
        <dbReference type="ChEBI" id="CHEBI:29101"/>
        <label>1</label>
    </ligand>
</feature>
<evidence type="ECO:0000256" key="4">
    <source>
        <dbReference type="ARBA" id="ARBA00022989"/>
    </source>
</evidence>
<feature type="binding site" evidence="6">
    <location>
        <position position="85"/>
    </location>
    <ligand>
        <name>Na(+)</name>
        <dbReference type="ChEBI" id="CHEBI:29101"/>
        <label>1</label>
    </ligand>
</feature>
<evidence type="ECO:0000256" key="5">
    <source>
        <dbReference type="ARBA" id="ARBA00023136"/>
    </source>
</evidence>
<keyword evidence="11" id="KW-1185">Reference proteome</keyword>
<dbReference type="AlphaFoldDB" id="A0A8E0S3D2"/>
<dbReference type="PANTHER" id="PTHR11616:SF240">
    <property type="entry name" value="BLOATED TUBULES, ISOFORM B-RELATED"/>
    <property type="match status" value="1"/>
</dbReference>
<evidence type="ECO:0000256" key="2">
    <source>
        <dbReference type="ARBA" id="ARBA00022448"/>
    </source>
</evidence>
<feature type="binding site" evidence="6">
    <location>
        <position position="494"/>
    </location>
    <ligand>
        <name>Na(+)</name>
        <dbReference type="ChEBI" id="CHEBI:29101"/>
        <label>1</label>
    </ligand>
</feature>
<dbReference type="Proteomes" id="UP000728185">
    <property type="component" value="Unassembled WGS sequence"/>
</dbReference>
<proteinExistence type="inferred from homology"/>
<keyword evidence="5 9" id="KW-0472">Membrane</keyword>
<feature type="transmembrane region" description="Helical" evidence="9">
    <location>
        <begin position="418"/>
        <end position="445"/>
    </location>
</feature>
<dbReference type="EMBL" id="LUCM01003687">
    <property type="protein sequence ID" value="KAA0195465.1"/>
    <property type="molecule type" value="Genomic_DNA"/>
</dbReference>
<accession>A0A8E0S3D2</accession>
<feature type="transmembrane region" description="Helical" evidence="9">
    <location>
        <begin position="103"/>
        <end position="123"/>
    </location>
</feature>
<feature type="binding site" evidence="6">
    <location>
        <position position="493"/>
    </location>
    <ligand>
        <name>Na(+)</name>
        <dbReference type="ChEBI" id="CHEBI:29101"/>
        <label>1</label>
    </ligand>
</feature>
<evidence type="ECO:0000313" key="11">
    <source>
        <dbReference type="Proteomes" id="UP000728185"/>
    </source>
</evidence>
<evidence type="ECO:0000256" key="7">
    <source>
        <dbReference type="PIRSR" id="PIRSR600175-2"/>
    </source>
</evidence>
<dbReference type="GO" id="GO:0046872">
    <property type="term" value="F:metal ion binding"/>
    <property type="evidence" value="ECO:0007669"/>
    <property type="project" value="UniProtKB-KW"/>
</dbReference>
<keyword evidence="7" id="KW-1015">Disulfide bond</keyword>
<gene>
    <name evidence="10" type="ORF">FBUS_01829</name>
</gene>
<dbReference type="GO" id="GO:0006865">
    <property type="term" value="P:amino acid transport"/>
    <property type="evidence" value="ECO:0007669"/>
    <property type="project" value="TreeGrafter"/>
</dbReference>
<feature type="transmembrane region" description="Helical" evidence="9">
    <location>
        <begin position="465"/>
        <end position="488"/>
    </location>
</feature>
<dbReference type="GO" id="GO:0015293">
    <property type="term" value="F:symporter activity"/>
    <property type="evidence" value="ECO:0007669"/>
    <property type="project" value="UniProtKB-KW"/>
</dbReference>
<comment type="caution">
    <text evidence="10">The sequence shown here is derived from an EMBL/GenBank/DDBJ whole genome shotgun (WGS) entry which is preliminary data.</text>
</comment>
<keyword evidence="6" id="KW-0479">Metal-binding</keyword>
<feature type="transmembrane region" description="Helical" evidence="9">
    <location>
        <begin position="594"/>
        <end position="618"/>
    </location>
</feature>
<evidence type="ECO:0000256" key="1">
    <source>
        <dbReference type="ARBA" id="ARBA00004141"/>
    </source>
</evidence>
<feature type="transmembrane region" description="Helical" evidence="9">
    <location>
        <begin position="382"/>
        <end position="406"/>
    </location>
</feature>
<evidence type="ECO:0000256" key="3">
    <source>
        <dbReference type="ARBA" id="ARBA00022692"/>
    </source>
</evidence>